<dbReference type="PANTHER" id="PTHR12598:SF0">
    <property type="entry name" value="COPPER HOMEOSTASIS PROTEIN CUTC HOMOLOG"/>
    <property type="match status" value="1"/>
</dbReference>
<dbReference type="EMBL" id="MSCJ01000001">
    <property type="protein sequence ID" value="PQJ66187.1"/>
    <property type="molecule type" value="Genomic_DNA"/>
</dbReference>
<name>A0A2S7VVQ1_PHOAN</name>
<comment type="subcellular location">
    <subcellularLocation>
        <location evidence="2">Cytoplasm</location>
    </subcellularLocation>
</comment>
<reference evidence="3 4" key="1">
    <citation type="submission" date="2016-12" db="EMBL/GenBank/DDBJ databases">
        <title>Diversity of luminous bacteria.</title>
        <authorList>
            <person name="Yoshizawa S."/>
            <person name="Kogure K."/>
        </authorList>
    </citation>
    <scope>NUCLEOTIDE SEQUENCE [LARGE SCALE GENOMIC DNA]</scope>
    <source>
        <strain evidence="3 4">LC1-200</strain>
    </source>
</reference>
<dbReference type="Gene3D" id="3.20.20.380">
    <property type="entry name" value="Copper homeostasis (CutC) domain"/>
    <property type="match status" value="1"/>
</dbReference>
<dbReference type="Pfam" id="PF03932">
    <property type="entry name" value="CutC"/>
    <property type="match status" value="1"/>
</dbReference>
<organism evidence="3 4">
    <name type="scientific">Photobacterium angustum</name>
    <dbReference type="NCBI Taxonomy" id="661"/>
    <lineage>
        <taxon>Bacteria</taxon>
        <taxon>Pseudomonadati</taxon>
        <taxon>Pseudomonadota</taxon>
        <taxon>Gammaproteobacteria</taxon>
        <taxon>Vibrionales</taxon>
        <taxon>Vibrionaceae</taxon>
        <taxon>Photobacterium</taxon>
    </lineage>
</organism>
<dbReference type="FunFam" id="3.20.20.380:FF:000001">
    <property type="entry name" value="Copper homeostasis protein CutC"/>
    <property type="match status" value="1"/>
</dbReference>
<accession>A0A2S7VVQ1</accession>
<sequence>MSIQLEVCIDNLESLHYAQQGGATRIELCSSLALGGLTPSSGFMQLAAKQAHIPVYAMIRPRQGDFLFSGGDIEIMLADIHAAHQAGLQGIVIGALTEQSLIDSTTIASLIKQAKGLGVTFHRAIDQCVDPFAALDTIMSCGCERVLTSGLQATAPEGTAMIKKMVNYCGDRLSIMAGAGVTPDNVQTLVAETGIKEVHLSGKTTRPSKILNRTSSAHMGNAVFDDFQIPVTNIDTIKSVKHKLRRE</sequence>
<protein>
    <recommendedName>
        <fullName evidence="2">PF03932 family protein CutC</fullName>
    </recommendedName>
</protein>
<comment type="caution">
    <text evidence="2">Once thought to be involved in copper homeostasis, experiments in E.coli have shown this is not the case.</text>
</comment>
<dbReference type="GO" id="GO:0005737">
    <property type="term" value="C:cytoplasm"/>
    <property type="evidence" value="ECO:0007669"/>
    <property type="project" value="UniProtKB-SubCell"/>
</dbReference>
<dbReference type="HAMAP" id="MF_00795">
    <property type="entry name" value="CutC"/>
    <property type="match status" value="1"/>
</dbReference>
<dbReference type="AlphaFoldDB" id="A0A2S7VVQ1"/>
<keyword evidence="2" id="KW-0963">Cytoplasm</keyword>
<dbReference type="RefSeq" id="WP_105059605.1">
    <property type="nucleotide sequence ID" value="NZ_MSCJ01000001.1"/>
</dbReference>
<dbReference type="InterPro" id="IPR005627">
    <property type="entry name" value="CutC-like"/>
</dbReference>
<dbReference type="GO" id="GO:0005507">
    <property type="term" value="F:copper ion binding"/>
    <property type="evidence" value="ECO:0007669"/>
    <property type="project" value="TreeGrafter"/>
</dbReference>
<comment type="similarity">
    <text evidence="1 2">Belongs to the CutC family.</text>
</comment>
<evidence type="ECO:0000256" key="2">
    <source>
        <dbReference type="HAMAP-Rule" id="MF_00795"/>
    </source>
</evidence>
<evidence type="ECO:0000256" key="1">
    <source>
        <dbReference type="ARBA" id="ARBA00007768"/>
    </source>
</evidence>
<comment type="caution">
    <text evidence="3">The sequence shown here is derived from an EMBL/GenBank/DDBJ whole genome shotgun (WGS) entry which is preliminary data.</text>
</comment>
<gene>
    <name evidence="2" type="primary">cutC</name>
    <name evidence="3" type="ORF">BTO08_01510</name>
</gene>
<dbReference type="InterPro" id="IPR036822">
    <property type="entry name" value="CutC-like_dom_sf"/>
</dbReference>
<dbReference type="OrthoDB" id="9815677at2"/>
<proteinExistence type="inferred from homology"/>
<dbReference type="PANTHER" id="PTHR12598">
    <property type="entry name" value="COPPER HOMEOSTASIS PROTEIN CUTC"/>
    <property type="match status" value="1"/>
</dbReference>
<evidence type="ECO:0000313" key="3">
    <source>
        <dbReference type="EMBL" id="PQJ66187.1"/>
    </source>
</evidence>
<dbReference type="SUPFAM" id="SSF110395">
    <property type="entry name" value="CutC-like"/>
    <property type="match status" value="1"/>
</dbReference>
<dbReference type="Proteomes" id="UP000238730">
    <property type="component" value="Unassembled WGS sequence"/>
</dbReference>
<evidence type="ECO:0000313" key="4">
    <source>
        <dbReference type="Proteomes" id="UP000238730"/>
    </source>
</evidence>